<accession>A0ACC6PRX0</accession>
<name>A0ACC6PRX0_9ACTN</name>
<comment type="caution">
    <text evidence="1">The sequence shown here is derived from an EMBL/GenBank/DDBJ whole genome shotgun (WGS) entry which is preliminary data.</text>
</comment>
<reference evidence="1" key="1">
    <citation type="submission" date="2024-03" db="EMBL/GenBank/DDBJ databases">
        <title>Novel Streptomyces species of biotechnological and ecological value are a feature of Machair soil.</title>
        <authorList>
            <person name="Prole J.R."/>
            <person name="Goodfellow M."/>
            <person name="Allenby N."/>
            <person name="Ward A.C."/>
        </authorList>
    </citation>
    <scope>NUCLEOTIDE SEQUENCE</scope>
    <source>
        <strain evidence="1">MS2.AVA.5</strain>
    </source>
</reference>
<keyword evidence="2" id="KW-1185">Reference proteome</keyword>
<dbReference type="EMBL" id="JBBKAJ010000022">
    <property type="protein sequence ID" value="MEJ8634030.1"/>
    <property type="molecule type" value="Genomic_DNA"/>
</dbReference>
<dbReference type="Proteomes" id="UP001377168">
    <property type="component" value="Unassembled WGS sequence"/>
</dbReference>
<protein>
    <submittedName>
        <fullName evidence="1">Tetratricopeptide repeat protein</fullName>
    </submittedName>
</protein>
<sequence>MSQQTSEAPQAPRGGLRRRLAVGLGAVGVALAISAGAVVMGGDGQEPAAPLGGAAVIGADVRALEAHLKSRPKDDRGWATLGSARVEEARTSGDPAGYPRAADAFERSLKLRREGNDAALAGRAALAAARHDFTGALRDAGQALAVNPYSEQALAVRIDALVELGRYDQALKAAEEADLKRPGIPAFTRLAYVLELRGDTQGANRVLTLAMTSATAPGDIAYVATALGQLTWSQGQYDTALKHCATALRAQPRNIAAQECRARTHAAQGKTAEAIREYEAIVARYPLPGQLVALGELYEAAGKDAEARRQYALIGTWTSLARAGGVNPDLDTALAAADHGDKAVALKAAQAEWQRRRTVHTADALGWALYRNGRAKDALPYARKATATGYRNAVFLYHLGMVEQAAGAKAPARRSLTRALSLNPGFSPLAPAEIRRTLKNSAKETS</sequence>
<organism evidence="1 2">
    <name type="scientific">Streptomyces achmelvichensis</name>
    <dbReference type="NCBI Taxonomy" id="3134111"/>
    <lineage>
        <taxon>Bacteria</taxon>
        <taxon>Bacillati</taxon>
        <taxon>Actinomycetota</taxon>
        <taxon>Actinomycetes</taxon>
        <taxon>Kitasatosporales</taxon>
        <taxon>Streptomycetaceae</taxon>
        <taxon>Streptomyces</taxon>
    </lineage>
</organism>
<proteinExistence type="predicted"/>
<gene>
    <name evidence="1" type="ORF">WKI67_11595</name>
</gene>
<evidence type="ECO:0000313" key="1">
    <source>
        <dbReference type="EMBL" id="MEJ8634030.1"/>
    </source>
</evidence>
<evidence type="ECO:0000313" key="2">
    <source>
        <dbReference type="Proteomes" id="UP001377168"/>
    </source>
</evidence>